<comment type="caution">
    <text evidence="7">The sequence shown here is derived from an EMBL/GenBank/DDBJ whole genome shotgun (WGS) entry which is preliminary data.</text>
</comment>
<keyword evidence="4" id="KW-0805">Transcription regulation</keyword>
<gene>
    <name evidence="7" type="ORF">N0K80_01940</name>
</gene>
<dbReference type="Gene3D" id="1.10.10.10">
    <property type="entry name" value="Winged helix-like DNA-binding domain superfamily/Winged helix DNA-binding domain"/>
    <property type="match status" value="1"/>
</dbReference>
<dbReference type="SUPFAM" id="SSF46785">
    <property type="entry name" value="Winged helix' DNA-binding domain"/>
    <property type="match status" value="1"/>
</dbReference>
<evidence type="ECO:0000256" key="5">
    <source>
        <dbReference type="ARBA" id="ARBA00023125"/>
    </source>
</evidence>
<keyword evidence="5" id="KW-0238">DNA-binding</keyword>
<comment type="similarity">
    <text evidence="1">Belongs to the Fur family.</text>
</comment>
<dbReference type="InterPro" id="IPR036388">
    <property type="entry name" value="WH-like_DNA-bd_sf"/>
</dbReference>
<keyword evidence="3" id="KW-0862">Zinc</keyword>
<dbReference type="PANTHER" id="PTHR33202">
    <property type="entry name" value="ZINC UPTAKE REGULATION PROTEIN"/>
    <property type="match status" value="1"/>
</dbReference>
<organism evidence="7 8">
    <name type="scientific">Dellaglioa carnosa</name>
    <dbReference type="NCBI Taxonomy" id="2995136"/>
    <lineage>
        <taxon>Bacteria</taxon>
        <taxon>Bacillati</taxon>
        <taxon>Bacillota</taxon>
        <taxon>Bacilli</taxon>
        <taxon>Lactobacillales</taxon>
        <taxon>Lactobacillaceae</taxon>
        <taxon>Dellaglioa</taxon>
    </lineage>
</organism>
<sequence length="153" mass="17940">MLVDKVQQINFIENKIHQSNFKLTPQRQAIIAVIYKRVNEHLSPEEIFALVKKESSEIGLATVYRTLDVLVELNIIDKIVFEDGMARYDLTINDKQHFHHHLLCTQCGSIEEIHEDLLEDVERLVSQQFHFLVTDHRLTFHGVCMNCQRKSKE</sequence>
<dbReference type="GeneID" id="83548268"/>
<keyword evidence="8" id="KW-1185">Reference proteome</keyword>
<dbReference type="Proteomes" id="UP001081467">
    <property type="component" value="Unassembled WGS sequence"/>
</dbReference>
<evidence type="ECO:0000256" key="4">
    <source>
        <dbReference type="ARBA" id="ARBA00023015"/>
    </source>
</evidence>
<evidence type="ECO:0000313" key="7">
    <source>
        <dbReference type="EMBL" id="MCZ2490907.1"/>
    </source>
</evidence>
<protein>
    <submittedName>
        <fullName evidence="7">Transcriptional repressor</fullName>
    </submittedName>
</protein>
<evidence type="ECO:0000313" key="8">
    <source>
        <dbReference type="Proteomes" id="UP001081467"/>
    </source>
</evidence>
<dbReference type="EMBL" id="JANXLI010000001">
    <property type="protein sequence ID" value="MCZ2490907.1"/>
    <property type="molecule type" value="Genomic_DNA"/>
</dbReference>
<reference evidence="7" key="1">
    <citation type="submission" date="2022-09" db="EMBL/GenBank/DDBJ databases">
        <title>Diversity of Dellaglioa algida.</title>
        <authorList>
            <person name="Matthias E."/>
            <person name="Werum V."/>
        </authorList>
    </citation>
    <scope>NUCLEOTIDE SEQUENCE</scope>
    <source>
        <strain evidence="7">TMW 2.2523</strain>
    </source>
</reference>
<accession>A0ABT4JKM6</accession>
<dbReference type="RefSeq" id="WP_181647343.1">
    <property type="nucleotide sequence ID" value="NZ_JANXKW010000001.1"/>
</dbReference>
<dbReference type="CDD" id="cd07153">
    <property type="entry name" value="Fur_like"/>
    <property type="match status" value="1"/>
</dbReference>
<dbReference type="Pfam" id="PF01475">
    <property type="entry name" value="FUR"/>
    <property type="match status" value="1"/>
</dbReference>
<dbReference type="PANTHER" id="PTHR33202:SF7">
    <property type="entry name" value="FERRIC UPTAKE REGULATION PROTEIN"/>
    <property type="match status" value="1"/>
</dbReference>
<dbReference type="InterPro" id="IPR043135">
    <property type="entry name" value="Fur_C"/>
</dbReference>
<evidence type="ECO:0000256" key="1">
    <source>
        <dbReference type="ARBA" id="ARBA00007957"/>
    </source>
</evidence>
<keyword evidence="2" id="KW-0678">Repressor</keyword>
<dbReference type="InterPro" id="IPR002481">
    <property type="entry name" value="FUR"/>
</dbReference>
<dbReference type="Gene3D" id="3.30.1490.190">
    <property type="match status" value="1"/>
</dbReference>
<evidence type="ECO:0000256" key="6">
    <source>
        <dbReference type="ARBA" id="ARBA00023163"/>
    </source>
</evidence>
<name>A0ABT4JKM6_9LACO</name>
<evidence type="ECO:0000256" key="3">
    <source>
        <dbReference type="ARBA" id="ARBA00022833"/>
    </source>
</evidence>
<keyword evidence="6" id="KW-0804">Transcription</keyword>
<evidence type="ECO:0000256" key="2">
    <source>
        <dbReference type="ARBA" id="ARBA00022491"/>
    </source>
</evidence>
<dbReference type="InterPro" id="IPR036390">
    <property type="entry name" value="WH_DNA-bd_sf"/>
</dbReference>
<proteinExistence type="inferred from homology"/>